<keyword evidence="3" id="KW-1185">Reference proteome</keyword>
<proteinExistence type="predicted"/>
<comment type="caution">
    <text evidence="2">The sequence shown here is derived from an EMBL/GenBank/DDBJ whole genome shotgun (WGS) entry which is preliminary data.</text>
</comment>
<gene>
    <name evidence="2" type="ORF">ERS852473_00022</name>
</gene>
<protein>
    <recommendedName>
        <fullName evidence="1">Na+-translocating membrane potential-generating system MpsC domain-containing protein</fullName>
    </recommendedName>
</protein>
<dbReference type="Pfam" id="PF10057">
    <property type="entry name" value="MpsC"/>
    <property type="match status" value="1"/>
</dbReference>
<name>A0ABP2ART4_SARVE</name>
<dbReference type="RefSeq" id="WP_055256932.1">
    <property type="nucleotide sequence ID" value="NZ_CABIXL010000001.1"/>
</dbReference>
<evidence type="ECO:0000313" key="3">
    <source>
        <dbReference type="Proteomes" id="UP000095488"/>
    </source>
</evidence>
<feature type="domain" description="Na+-translocating membrane potential-generating system MpsC" evidence="1">
    <location>
        <begin position="7"/>
        <end position="90"/>
    </location>
</feature>
<accession>A0ABP2ART4</accession>
<dbReference type="EMBL" id="CYZR01000001">
    <property type="protein sequence ID" value="CUN40582.1"/>
    <property type="molecule type" value="Genomic_DNA"/>
</dbReference>
<organism evidence="2 3">
    <name type="scientific">Sarcina ventriculi</name>
    <name type="common">Clostridium ventriculi</name>
    <dbReference type="NCBI Taxonomy" id="1267"/>
    <lineage>
        <taxon>Bacteria</taxon>
        <taxon>Bacillati</taxon>
        <taxon>Bacillota</taxon>
        <taxon>Clostridia</taxon>
        <taxon>Eubacteriales</taxon>
        <taxon>Clostridiaceae</taxon>
        <taxon>Sarcina</taxon>
    </lineage>
</organism>
<reference evidence="2 3" key="1">
    <citation type="submission" date="2015-09" db="EMBL/GenBank/DDBJ databases">
        <authorList>
            <consortium name="Pathogen Informatics"/>
            <person name="Wu L."/>
            <person name="Ma J."/>
        </authorList>
    </citation>
    <scope>NUCLEOTIDE SEQUENCE [LARGE SCALE GENOMIC DNA]</scope>
    <source>
        <strain evidence="2 3">2789STDY5834858</strain>
    </source>
</reference>
<evidence type="ECO:0000259" key="1">
    <source>
        <dbReference type="Pfam" id="PF10057"/>
    </source>
</evidence>
<sequence>MDRYELELQEKIRKFAIKVVKCYKGKGPDNVKVKINGGTITIEVRGILSKLSDILVKQGARDIVMDYWKYIKPHLEKEFLQEACDIIGGGFDYSWEVKNLELEDNERIVVIKVNKH</sequence>
<evidence type="ECO:0000313" key="2">
    <source>
        <dbReference type="EMBL" id="CUN40582.1"/>
    </source>
</evidence>
<dbReference type="Proteomes" id="UP000095488">
    <property type="component" value="Unassembled WGS sequence"/>
</dbReference>
<dbReference type="InterPro" id="IPR018745">
    <property type="entry name" value="MpsC"/>
</dbReference>